<dbReference type="EMBL" id="JBHUDJ010000014">
    <property type="protein sequence ID" value="MFD1588615.1"/>
    <property type="molecule type" value="Genomic_DNA"/>
</dbReference>
<dbReference type="PROSITE" id="PS51202">
    <property type="entry name" value="RCK_C"/>
    <property type="match status" value="2"/>
</dbReference>
<accession>A0ABD6CED3</accession>
<feature type="transmembrane region" description="Helical" evidence="7">
    <location>
        <begin position="463"/>
        <end position="482"/>
    </location>
</feature>
<dbReference type="InterPro" id="IPR006037">
    <property type="entry name" value="RCK_C"/>
</dbReference>
<proteinExistence type="predicted"/>
<evidence type="ECO:0000256" key="7">
    <source>
        <dbReference type="SAM" id="Phobius"/>
    </source>
</evidence>
<keyword evidence="2" id="KW-0813">Transport</keyword>
<evidence type="ECO:0000313" key="9">
    <source>
        <dbReference type="EMBL" id="MFD1588615.1"/>
    </source>
</evidence>
<feature type="transmembrane region" description="Helical" evidence="7">
    <location>
        <begin position="6"/>
        <end position="25"/>
    </location>
</feature>
<feature type="domain" description="RCK C-terminal" evidence="8">
    <location>
        <begin position="309"/>
        <end position="393"/>
    </location>
</feature>
<dbReference type="Pfam" id="PF02080">
    <property type="entry name" value="TrkA_C"/>
    <property type="match status" value="2"/>
</dbReference>
<feature type="transmembrane region" description="Helical" evidence="7">
    <location>
        <begin position="419"/>
        <end position="451"/>
    </location>
</feature>
<dbReference type="SUPFAM" id="SSF116726">
    <property type="entry name" value="TrkA C-terminal domain-like"/>
    <property type="match status" value="2"/>
</dbReference>
<feature type="transmembrane region" description="Helical" evidence="7">
    <location>
        <begin position="587"/>
        <end position="607"/>
    </location>
</feature>
<feature type="transmembrane region" description="Helical" evidence="7">
    <location>
        <begin position="548"/>
        <end position="567"/>
    </location>
</feature>
<dbReference type="GO" id="GO:0016020">
    <property type="term" value="C:membrane"/>
    <property type="evidence" value="ECO:0007669"/>
    <property type="project" value="UniProtKB-SubCell"/>
</dbReference>
<evidence type="ECO:0000256" key="6">
    <source>
        <dbReference type="ARBA" id="ARBA00023136"/>
    </source>
</evidence>
<dbReference type="PANTHER" id="PTHR43652">
    <property type="entry name" value="BASIC AMINO ACID ANTIPORTER YFCC-RELATED"/>
    <property type="match status" value="1"/>
</dbReference>
<comment type="subcellular location">
    <subcellularLocation>
        <location evidence="1">Membrane</location>
        <topology evidence="1">Multi-pass membrane protein</topology>
    </subcellularLocation>
</comment>
<dbReference type="Pfam" id="PF03600">
    <property type="entry name" value="CitMHS"/>
    <property type="match status" value="1"/>
</dbReference>
<dbReference type="Proteomes" id="UP001597119">
    <property type="component" value="Unassembled WGS sequence"/>
</dbReference>
<keyword evidence="6 7" id="KW-0472">Membrane</keyword>
<keyword evidence="5 7" id="KW-1133">Transmembrane helix</keyword>
<dbReference type="InterPro" id="IPR031312">
    <property type="entry name" value="Na/sul_symport_CS"/>
</dbReference>
<dbReference type="InterPro" id="IPR036721">
    <property type="entry name" value="RCK_C_sf"/>
</dbReference>
<feature type="transmembrane region" description="Helical" evidence="7">
    <location>
        <begin position="517"/>
        <end position="536"/>
    </location>
</feature>
<protein>
    <submittedName>
        <fullName evidence="9">SLC13 family permease</fullName>
    </submittedName>
</protein>
<keyword evidence="10" id="KW-1185">Reference proteome</keyword>
<dbReference type="PANTHER" id="PTHR43652:SF2">
    <property type="entry name" value="BASIC AMINO ACID ANTIPORTER YFCC-RELATED"/>
    <property type="match status" value="1"/>
</dbReference>
<evidence type="ECO:0000256" key="1">
    <source>
        <dbReference type="ARBA" id="ARBA00004141"/>
    </source>
</evidence>
<gene>
    <name evidence="9" type="ORF">ACFR9U_16675</name>
</gene>
<evidence type="ECO:0000259" key="8">
    <source>
        <dbReference type="PROSITE" id="PS51202"/>
    </source>
</evidence>
<keyword evidence="4" id="KW-0677">Repeat</keyword>
<evidence type="ECO:0000256" key="5">
    <source>
        <dbReference type="ARBA" id="ARBA00022989"/>
    </source>
</evidence>
<dbReference type="AlphaFoldDB" id="A0ABD6CED3"/>
<keyword evidence="3 7" id="KW-0812">Transmembrane</keyword>
<organism evidence="9 10">
    <name type="scientific">Halorientalis brevis</name>
    <dbReference type="NCBI Taxonomy" id="1126241"/>
    <lineage>
        <taxon>Archaea</taxon>
        <taxon>Methanobacteriati</taxon>
        <taxon>Methanobacteriota</taxon>
        <taxon>Stenosarchaea group</taxon>
        <taxon>Halobacteria</taxon>
        <taxon>Halobacteriales</taxon>
        <taxon>Haloarculaceae</taxon>
        <taxon>Halorientalis</taxon>
    </lineage>
</organism>
<name>A0ABD6CED3_9EURY</name>
<feature type="transmembrane region" description="Helical" evidence="7">
    <location>
        <begin position="188"/>
        <end position="208"/>
    </location>
</feature>
<evidence type="ECO:0000256" key="3">
    <source>
        <dbReference type="ARBA" id="ARBA00022692"/>
    </source>
</evidence>
<evidence type="ECO:0000313" key="10">
    <source>
        <dbReference type="Proteomes" id="UP001597119"/>
    </source>
</evidence>
<evidence type="ECO:0000256" key="2">
    <source>
        <dbReference type="ARBA" id="ARBA00022448"/>
    </source>
</evidence>
<feature type="transmembrane region" description="Helical" evidence="7">
    <location>
        <begin position="32"/>
        <end position="48"/>
    </location>
</feature>
<feature type="domain" description="RCK C-terminal" evidence="8">
    <location>
        <begin position="215"/>
        <end position="299"/>
    </location>
</feature>
<evidence type="ECO:0000256" key="4">
    <source>
        <dbReference type="ARBA" id="ARBA00022737"/>
    </source>
</evidence>
<dbReference type="Gene3D" id="3.30.70.1450">
    <property type="entry name" value="Regulator of K+ conductance, C-terminal domain"/>
    <property type="match status" value="2"/>
</dbReference>
<sequence length="609" mass="63053">MAPPVTAGMLVVFALVVATIVLFVTEVVSPDTTALAVIVALAVLEPWTQMTPTAAISGLANPATVTILAMFVLSAGVQETGLVQVLGAKVARVTRGDPDSVLGATVGLTGPIAGFVNNTPVVAVFIPMITDLADESYVSPSKLLMPLSYAAMLGGTLTLVGTSTNLVASDLSRELLDHPFSMFEFTHLGAVVLSFGVIYLVTVGQWLLPERIHPADLIEEFGLGDHVTRVYVRGSSPLVGLPVAAAMAERDVPVDVVQIVRGDETFLAAGSEREIRAGDVLTVRGSREQLDAFVAADSLRRLPAAGVTEQELSQQSGGGTVVEAVLPASSPLVGESVGSAKLRAVYGATVLAIRQGSDVHREDLTTVSLAEGDALLIHASTSAIQALEETGVILVSESAVGYQSHLDEPPMLDRSEAGLAVGIVGAVIAVAALGLSPIVIAALGGVVAMLVTDLLDPADAYDAVSWDVIFLLAGVIPLGIALQETGGAALLASLIVEQADLLPPLAVLALFYVLTGLLANVITPVASVVLLLPIAVSTATRIGAEPFAFVLGVTFAASTAFMTPVGYQTNLMVYSPGGYRFTDYVRVGAPLQLLLSVVTPVFIWLFWGL</sequence>
<comment type="caution">
    <text evidence="9">The sequence shown here is derived from an EMBL/GenBank/DDBJ whole genome shotgun (WGS) entry which is preliminary data.</text>
</comment>
<dbReference type="InterPro" id="IPR004680">
    <property type="entry name" value="Cit_transptr-like_dom"/>
</dbReference>
<feature type="transmembrane region" description="Helical" evidence="7">
    <location>
        <begin position="147"/>
        <end position="168"/>
    </location>
</feature>
<dbReference type="InterPro" id="IPR051679">
    <property type="entry name" value="DASS-Related_Transporters"/>
</dbReference>
<dbReference type="PROSITE" id="PS01271">
    <property type="entry name" value="NA_SULFATE"/>
    <property type="match status" value="1"/>
</dbReference>
<dbReference type="RefSeq" id="WP_247378250.1">
    <property type="nucleotide sequence ID" value="NZ_JALLGV010000005.1"/>
</dbReference>
<reference evidence="9 10" key="1">
    <citation type="journal article" date="2019" name="Int. J. Syst. Evol. Microbiol.">
        <title>The Global Catalogue of Microorganisms (GCM) 10K type strain sequencing project: providing services to taxonomists for standard genome sequencing and annotation.</title>
        <authorList>
            <consortium name="The Broad Institute Genomics Platform"/>
            <consortium name="The Broad Institute Genome Sequencing Center for Infectious Disease"/>
            <person name="Wu L."/>
            <person name="Ma J."/>
        </authorList>
    </citation>
    <scope>NUCLEOTIDE SEQUENCE [LARGE SCALE GENOMIC DNA]</scope>
    <source>
        <strain evidence="9 10">CGMCC 1.12125</strain>
    </source>
</reference>